<evidence type="ECO:0000256" key="4">
    <source>
        <dbReference type="ARBA" id="ARBA00023125"/>
    </source>
</evidence>
<evidence type="ECO:0000259" key="10">
    <source>
        <dbReference type="PROSITE" id="PS51294"/>
    </source>
</evidence>
<dbReference type="InterPro" id="IPR009057">
    <property type="entry name" value="Homeodomain-like_sf"/>
</dbReference>
<evidence type="ECO:0000256" key="2">
    <source>
        <dbReference type="ARBA" id="ARBA00022737"/>
    </source>
</evidence>
<dbReference type="PANTHER" id="PTHR47997:SF11">
    <property type="entry name" value="TRANSCRIPTION FACTOR LAF1"/>
    <property type="match status" value="1"/>
</dbReference>
<dbReference type="FunFam" id="1.10.10.60:FF:000077">
    <property type="entry name" value="MYB transcription factor"/>
    <property type="match status" value="1"/>
</dbReference>
<feature type="domain" description="Myb-like" evidence="9">
    <location>
        <begin position="70"/>
        <end position="120"/>
    </location>
</feature>
<reference evidence="11" key="1">
    <citation type="submission" date="2022-02" db="EMBL/GenBank/DDBJ databases">
        <authorList>
            <person name="Henning P.M."/>
            <person name="McCubbin A.G."/>
            <person name="Shore J.S."/>
        </authorList>
    </citation>
    <scope>NUCLEOTIDE SEQUENCE</scope>
    <source>
        <strain evidence="11">F60SS</strain>
        <tissue evidence="11">Leaves</tissue>
    </source>
</reference>
<evidence type="ECO:0000256" key="3">
    <source>
        <dbReference type="ARBA" id="ARBA00023015"/>
    </source>
</evidence>
<keyword evidence="3" id="KW-0805">Transcription regulation</keyword>
<dbReference type="AlphaFoldDB" id="A0A9Q0GF39"/>
<evidence type="ECO:0000256" key="1">
    <source>
        <dbReference type="ARBA" id="ARBA00004123"/>
    </source>
</evidence>
<dbReference type="CDD" id="cd00167">
    <property type="entry name" value="SANT"/>
    <property type="match status" value="2"/>
</dbReference>
<feature type="region of interest" description="Disordered" evidence="8">
    <location>
        <begin position="1"/>
        <end position="24"/>
    </location>
</feature>
<feature type="domain" description="HTH myb-type" evidence="10">
    <location>
        <begin position="17"/>
        <end position="69"/>
    </location>
</feature>
<gene>
    <name evidence="11" type="ORF">Tsubulata_045230</name>
</gene>
<evidence type="ECO:0000256" key="5">
    <source>
        <dbReference type="ARBA" id="ARBA00023159"/>
    </source>
</evidence>
<evidence type="ECO:0000313" key="11">
    <source>
        <dbReference type="EMBL" id="KAJ4849078.1"/>
    </source>
</evidence>
<dbReference type="GO" id="GO:0045893">
    <property type="term" value="P:positive regulation of DNA-templated transcription"/>
    <property type="evidence" value="ECO:0007669"/>
    <property type="project" value="UniProtKB-ARBA"/>
</dbReference>
<organism evidence="11 12">
    <name type="scientific">Turnera subulata</name>
    <dbReference type="NCBI Taxonomy" id="218843"/>
    <lineage>
        <taxon>Eukaryota</taxon>
        <taxon>Viridiplantae</taxon>
        <taxon>Streptophyta</taxon>
        <taxon>Embryophyta</taxon>
        <taxon>Tracheophyta</taxon>
        <taxon>Spermatophyta</taxon>
        <taxon>Magnoliopsida</taxon>
        <taxon>eudicotyledons</taxon>
        <taxon>Gunneridae</taxon>
        <taxon>Pentapetalae</taxon>
        <taxon>rosids</taxon>
        <taxon>fabids</taxon>
        <taxon>Malpighiales</taxon>
        <taxon>Passifloraceae</taxon>
        <taxon>Turnera</taxon>
    </lineage>
</organism>
<evidence type="ECO:0000259" key="9">
    <source>
        <dbReference type="PROSITE" id="PS50090"/>
    </source>
</evidence>
<sequence>ELMGCKSISEKPKAKAKAKHRKGLWSPDEDQRLRSYVLKHGHGCWSSVPINAGLQRNGKSCRLRWINYLRPGLKRGMFSIQEEDTILTLHRLLGNKWSQIAQHLPGRTDNEIKNYWHSYLKKKVMTKDGVVMMKEGDHMNQKCFTMVSNSVLSSDNNMETSISSNKQYSADQDMELKPLIESSDDQSSVTVPQMFEEHSSSMLEAPNNNRSSLQLPKVMFAEWLSLDSFAAAAVVGSNDQQPLALHPKISTAIAIDEDYNSISSCFQDNNFFQGYLLSTTDDHQEAFGGREYPASLIISNGTSAPATDDIFSSLEFKFETQSSGNDQFRDLISSGEDMCSTTHDLNMMNRPNVLYI</sequence>
<dbReference type="GO" id="GO:0005634">
    <property type="term" value="C:nucleus"/>
    <property type="evidence" value="ECO:0007669"/>
    <property type="project" value="UniProtKB-SubCell"/>
</dbReference>
<dbReference type="SMART" id="SM00717">
    <property type="entry name" value="SANT"/>
    <property type="match status" value="2"/>
</dbReference>
<evidence type="ECO:0000256" key="6">
    <source>
        <dbReference type="ARBA" id="ARBA00023163"/>
    </source>
</evidence>
<dbReference type="EMBL" id="JAKUCV010000707">
    <property type="protein sequence ID" value="KAJ4849078.1"/>
    <property type="molecule type" value="Genomic_DNA"/>
</dbReference>
<dbReference type="PROSITE" id="PS51294">
    <property type="entry name" value="HTH_MYB"/>
    <property type="match status" value="2"/>
</dbReference>
<keyword evidence="6" id="KW-0804">Transcription</keyword>
<keyword evidence="5" id="KW-0010">Activator</keyword>
<name>A0A9Q0GF39_9ROSI</name>
<keyword evidence="2" id="KW-0677">Repeat</keyword>
<proteinExistence type="predicted"/>
<feature type="domain" description="HTH myb-type" evidence="10">
    <location>
        <begin position="70"/>
        <end position="124"/>
    </location>
</feature>
<dbReference type="PANTHER" id="PTHR47997">
    <property type="entry name" value="MYB DOMAIN PROTEIN 55"/>
    <property type="match status" value="1"/>
</dbReference>
<dbReference type="InterPro" id="IPR051953">
    <property type="entry name" value="Plant_SW-associated_TFs"/>
</dbReference>
<feature type="compositionally biased region" description="Basic residues" evidence="8">
    <location>
        <begin position="14"/>
        <end position="23"/>
    </location>
</feature>
<reference evidence="11" key="2">
    <citation type="journal article" date="2023" name="Plants (Basel)">
        <title>Annotation of the Turnera subulata (Passifloraceae) Draft Genome Reveals the S-Locus Evolved after the Divergence of Turneroideae from Passifloroideae in a Stepwise Manner.</title>
        <authorList>
            <person name="Henning P.M."/>
            <person name="Roalson E.H."/>
            <person name="Mir W."/>
            <person name="McCubbin A.G."/>
            <person name="Shore J.S."/>
        </authorList>
    </citation>
    <scope>NUCLEOTIDE SEQUENCE</scope>
    <source>
        <strain evidence="11">F60SS</strain>
    </source>
</reference>
<accession>A0A9Q0GF39</accession>
<protein>
    <submittedName>
        <fullName evidence="11">Uncharacterized protein</fullName>
    </submittedName>
</protein>
<dbReference type="Pfam" id="PF00249">
    <property type="entry name" value="Myb_DNA-binding"/>
    <property type="match status" value="2"/>
</dbReference>
<feature type="non-terminal residue" evidence="11">
    <location>
        <position position="1"/>
    </location>
</feature>
<comment type="caution">
    <text evidence="11">The sequence shown here is derived from an EMBL/GenBank/DDBJ whole genome shotgun (WGS) entry which is preliminary data.</text>
</comment>
<keyword evidence="12" id="KW-1185">Reference proteome</keyword>
<evidence type="ECO:0000256" key="8">
    <source>
        <dbReference type="SAM" id="MobiDB-lite"/>
    </source>
</evidence>
<dbReference type="PROSITE" id="PS50090">
    <property type="entry name" value="MYB_LIKE"/>
    <property type="match status" value="2"/>
</dbReference>
<feature type="domain" description="Myb-like" evidence="9">
    <location>
        <begin position="17"/>
        <end position="69"/>
    </location>
</feature>
<dbReference type="SUPFAM" id="SSF46689">
    <property type="entry name" value="Homeodomain-like"/>
    <property type="match status" value="1"/>
</dbReference>
<keyword evidence="7" id="KW-0539">Nucleus</keyword>
<dbReference type="Proteomes" id="UP001141552">
    <property type="component" value="Unassembled WGS sequence"/>
</dbReference>
<evidence type="ECO:0000313" key="12">
    <source>
        <dbReference type="Proteomes" id="UP001141552"/>
    </source>
</evidence>
<dbReference type="InterPro" id="IPR017930">
    <property type="entry name" value="Myb_dom"/>
</dbReference>
<dbReference type="FunFam" id="1.10.10.60:FF:000371">
    <property type="entry name" value="MYB transcription factor"/>
    <property type="match status" value="1"/>
</dbReference>
<comment type="subcellular location">
    <subcellularLocation>
        <location evidence="1">Nucleus</location>
    </subcellularLocation>
</comment>
<dbReference type="GO" id="GO:0003677">
    <property type="term" value="F:DNA binding"/>
    <property type="evidence" value="ECO:0007669"/>
    <property type="project" value="UniProtKB-KW"/>
</dbReference>
<dbReference type="Gene3D" id="1.10.10.60">
    <property type="entry name" value="Homeodomain-like"/>
    <property type="match status" value="2"/>
</dbReference>
<dbReference type="InterPro" id="IPR001005">
    <property type="entry name" value="SANT/Myb"/>
</dbReference>
<keyword evidence="4" id="KW-0238">DNA-binding</keyword>
<evidence type="ECO:0000256" key="7">
    <source>
        <dbReference type="ARBA" id="ARBA00023242"/>
    </source>
</evidence>
<dbReference type="OrthoDB" id="2143914at2759"/>